<sequence>MLDVFTITGPAFLVIAIGFAAVRSGLFDKSETRILGKFAINIALPAMLLKALTERPFAEIMNVGYLTAYTLGSLAVFTTGIGFARLVQKKTLQTSVVHGMGMSLSNSGFIGYPIVLQVVGPTAGIALALCFLVENLLIVPLTLALAESSGGDGKKAHRVVIETFARLAKNPLIIAIVAGFTLALLGIRLPAPVAHSIDMLSLAAAGVALFVIGGTLVGIKVRGMRRDIAQIVAGKLVLHPLFVFIALALLPPLDPTLHVAAIAFACMPMASIFPIIAQRFGQEELPAAALMAATISAFFSVSAVIWMLQPQLG</sequence>
<keyword evidence="3" id="KW-1003">Cell membrane</keyword>
<evidence type="ECO:0000256" key="7">
    <source>
        <dbReference type="SAM" id="Phobius"/>
    </source>
</evidence>
<evidence type="ECO:0000313" key="9">
    <source>
        <dbReference type="Proteomes" id="UP001626593"/>
    </source>
</evidence>
<reference evidence="8 9" key="1">
    <citation type="submission" date="2023-12" db="EMBL/GenBank/DDBJ databases">
        <title>A. evansii MAY27, complete genome.</title>
        <authorList>
            <person name="Wang Y."/>
        </authorList>
    </citation>
    <scope>NUCLEOTIDE SEQUENCE [LARGE SCALE GENOMIC DNA]</scope>
    <source>
        <strain evidence="8 9">MAY27</strain>
    </source>
</reference>
<evidence type="ECO:0000256" key="2">
    <source>
        <dbReference type="ARBA" id="ARBA00022448"/>
    </source>
</evidence>
<evidence type="ECO:0000256" key="6">
    <source>
        <dbReference type="ARBA" id="ARBA00023136"/>
    </source>
</evidence>
<keyword evidence="6 7" id="KW-0472">Membrane</keyword>
<keyword evidence="4 7" id="KW-0812">Transmembrane</keyword>
<feature type="transmembrane region" description="Helical" evidence="7">
    <location>
        <begin position="167"/>
        <end position="187"/>
    </location>
</feature>
<accession>A0ABZ1AU33</accession>
<organism evidence="8 9">
    <name type="scientific">Aromatoleum evansii</name>
    <name type="common">Azoarcus evansii</name>
    <dbReference type="NCBI Taxonomy" id="59406"/>
    <lineage>
        <taxon>Bacteria</taxon>
        <taxon>Pseudomonadati</taxon>
        <taxon>Pseudomonadota</taxon>
        <taxon>Betaproteobacteria</taxon>
        <taxon>Rhodocyclales</taxon>
        <taxon>Rhodocyclaceae</taxon>
        <taxon>Aromatoleum</taxon>
    </lineage>
</organism>
<feature type="transmembrane region" description="Helical" evidence="7">
    <location>
        <begin position="288"/>
        <end position="308"/>
    </location>
</feature>
<evidence type="ECO:0000313" key="8">
    <source>
        <dbReference type="EMBL" id="WRL48131.1"/>
    </source>
</evidence>
<evidence type="ECO:0000256" key="5">
    <source>
        <dbReference type="ARBA" id="ARBA00022989"/>
    </source>
</evidence>
<dbReference type="Pfam" id="PF03547">
    <property type="entry name" value="Mem_trans"/>
    <property type="match status" value="1"/>
</dbReference>
<feature type="transmembrane region" description="Helical" evidence="7">
    <location>
        <begin position="256"/>
        <end position="276"/>
    </location>
</feature>
<feature type="transmembrane region" description="Helical" evidence="7">
    <location>
        <begin position="125"/>
        <end position="146"/>
    </location>
</feature>
<dbReference type="InterPro" id="IPR004776">
    <property type="entry name" value="Mem_transp_PIN-like"/>
</dbReference>
<dbReference type="Proteomes" id="UP001626593">
    <property type="component" value="Chromosome"/>
</dbReference>
<comment type="subcellular location">
    <subcellularLocation>
        <location evidence="1">Membrane</location>
        <topology evidence="1">Multi-pass membrane protein</topology>
    </subcellularLocation>
</comment>
<protein>
    <submittedName>
        <fullName evidence="8">AEC family transporter</fullName>
    </submittedName>
</protein>
<keyword evidence="9" id="KW-1185">Reference proteome</keyword>
<proteinExistence type="predicted"/>
<evidence type="ECO:0000256" key="3">
    <source>
        <dbReference type="ARBA" id="ARBA00022475"/>
    </source>
</evidence>
<feature type="transmembrane region" description="Helical" evidence="7">
    <location>
        <begin position="6"/>
        <end position="22"/>
    </location>
</feature>
<feature type="transmembrane region" description="Helical" evidence="7">
    <location>
        <begin position="64"/>
        <end position="84"/>
    </location>
</feature>
<dbReference type="PANTHER" id="PTHR36838:SF1">
    <property type="entry name" value="SLR1864 PROTEIN"/>
    <property type="match status" value="1"/>
</dbReference>
<name>A0ABZ1AU33_AROEV</name>
<dbReference type="EMBL" id="CP141259">
    <property type="protein sequence ID" value="WRL48131.1"/>
    <property type="molecule type" value="Genomic_DNA"/>
</dbReference>
<evidence type="ECO:0000256" key="1">
    <source>
        <dbReference type="ARBA" id="ARBA00004141"/>
    </source>
</evidence>
<keyword evidence="5 7" id="KW-1133">Transmembrane helix</keyword>
<feature type="transmembrane region" description="Helical" evidence="7">
    <location>
        <begin position="231"/>
        <end position="250"/>
    </location>
</feature>
<gene>
    <name evidence="8" type="ORF">U5817_08830</name>
</gene>
<feature type="transmembrane region" description="Helical" evidence="7">
    <location>
        <begin position="96"/>
        <end position="119"/>
    </location>
</feature>
<feature type="transmembrane region" description="Helical" evidence="7">
    <location>
        <begin position="34"/>
        <end position="52"/>
    </location>
</feature>
<dbReference type="PANTHER" id="PTHR36838">
    <property type="entry name" value="AUXIN EFFLUX CARRIER FAMILY PROTEIN"/>
    <property type="match status" value="1"/>
</dbReference>
<keyword evidence="2" id="KW-0813">Transport</keyword>
<evidence type="ECO:0000256" key="4">
    <source>
        <dbReference type="ARBA" id="ARBA00022692"/>
    </source>
</evidence>
<feature type="transmembrane region" description="Helical" evidence="7">
    <location>
        <begin position="199"/>
        <end position="219"/>
    </location>
</feature>
<dbReference type="RefSeq" id="WP_407280474.1">
    <property type="nucleotide sequence ID" value="NZ_CP141259.1"/>
</dbReference>